<dbReference type="SUPFAM" id="SSF52540">
    <property type="entry name" value="P-loop containing nucleoside triphosphate hydrolases"/>
    <property type="match status" value="1"/>
</dbReference>
<dbReference type="Pfam" id="PF17111">
    <property type="entry name" value="PigL_N"/>
    <property type="match status" value="1"/>
</dbReference>
<proteinExistence type="predicted"/>
<protein>
    <recommendedName>
        <fullName evidence="2">NACHT domain-containing protein</fullName>
    </recommendedName>
</protein>
<gene>
    <name evidence="3" type="ORF">P170DRAFT_74300</name>
</gene>
<evidence type="ECO:0000313" key="4">
    <source>
        <dbReference type="Proteomes" id="UP000234275"/>
    </source>
</evidence>
<dbReference type="Gene3D" id="3.40.50.300">
    <property type="entry name" value="P-loop containing nucleotide triphosphate hydrolases"/>
    <property type="match status" value="1"/>
</dbReference>
<dbReference type="PROSITE" id="PS50837">
    <property type="entry name" value="NACHT"/>
    <property type="match status" value="1"/>
</dbReference>
<dbReference type="RefSeq" id="XP_024698515.1">
    <property type="nucleotide sequence ID" value="XM_024855362.1"/>
</dbReference>
<dbReference type="Pfam" id="PF24883">
    <property type="entry name" value="NPHP3_N"/>
    <property type="match status" value="1"/>
</dbReference>
<dbReference type="STRING" id="1392250.A0A2I2FRF4"/>
<keyword evidence="4" id="KW-1185">Reference proteome</keyword>
<comment type="caution">
    <text evidence="3">The sequence shown here is derived from an EMBL/GenBank/DDBJ whole genome shotgun (WGS) entry which is preliminary data.</text>
</comment>
<dbReference type="AlphaFoldDB" id="A0A2I2FRF4"/>
<feature type="domain" description="NACHT" evidence="2">
    <location>
        <begin position="223"/>
        <end position="367"/>
    </location>
</feature>
<dbReference type="VEuPathDB" id="FungiDB:P170DRAFT_74300"/>
<dbReference type="OrthoDB" id="1577640at2759"/>
<reference evidence="3 4" key="1">
    <citation type="submission" date="2016-12" db="EMBL/GenBank/DDBJ databases">
        <title>The genomes of Aspergillus section Nigri reveals drivers in fungal speciation.</title>
        <authorList>
            <consortium name="DOE Joint Genome Institute"/>
            <person name="Vesth T.C."/>
            <person name="Nybo J."/>
            <person name="Theobald S."/>
            <person name="Brandl J."/>
            <person name="Frisvad J.C."/>
            <person name="Nielsen K.F."/>
            <person name="Lyhne E.K."/>
            <person name="Kogle M.E."/>
            <person name="Kuo A."/>
            <person name="Riley R."/>
            <person name="Clum A."/>
            <person name="Nolan M."/>
            <person name="Lipzen A."/>
            <person name="Salamov A."/>
            <person name="Henrissat B."/>
            <person name="Wiebenga A."/>
            <person name="De Vries R.P."/>
            <person name="Grigoriev I.V."/>
            <person name="Mortensen U.H."/>
            <person name="Andersen M.R."/>
            <person name="Baker S.E."/>
        </authorList>
    </citation>
    <scope>NUCLEOTIDE SEQUENCE [LARGE SCALE GENOMIC DNA]</scope>
    <source>
        <strain evidence="3 4">IBT 23096</strain>
    </source>
</reference>
<dbReference type="InterPro" id="IPR031348">
    <property type="entry name" value="PigL_N"/>
</dbReference>
<dbReference type="EMBL" id="MSFO01000011">
    <property type="protein sequence ID" value="PLB43213.1"/>
    <property type="molecule type" value="Genomic_DNA"/>
</dbReference>
<dbReference type="PANTHER" id="PTHR10039:SF16">
    <property type="entry name" value="GPI INOSITOL-DEACYLASE"/>
    <property type="match status" value="1"/>
</dbReference>
<evidence type="ECO:0000259" key="2">
    <source>
        <dbReference type="PROSITE" id="PS50837"/>
    </source>
</evidence>
<dbReference type="InterPro" id="IPR056884">
    <property type="entry name" value="NPHP3-like_N"/>
</dbReference>
<accession>A0A2I2FRF4</accession>
<evidence type="ECO:0000256" key="1">
    <source>
        <dbReference type="ARBA" id="ARBA00022737"/>
    </source>
</evidence>
<evidence type="ECO:0000313" key="3">
    <source>
        <dbReference type="EMBL" id="PLB43213.1"/>
    </source>
</evidence>
<sequence>MADPLSIATGVTGLLSFGIQISESLLKFYQAYKSQDKNISHTANKLENLLTMLQSLETTLKTRRFQSDEKDLVQSVNRSIWDCEEIITELQEEGKKYDRAVTSGLDGFKETVKLAGRRAAHPFRQSTLQKLDEDISEIRNNVAVALNILQLGDQKVIHDDLTELKSLVEHIQEHQISSTVRQWLRAPDPTVNHNSLRTKHHTGSGMWFVRGDAFQTWLAQENSFLWLNGFAGCGKSVLCSTAIQETFFQRHHHIGVGIAFFYFTFSDEAKQDESGMIRALLLQLAGQHEDCQADLTSLYSTYQSRTPPPEVLMEYLQRMARRFEHVYILLDALDESPRYEKREGILAVLQTMRQWGLAGLHLLVTSRDEPDIRRSFSPLSDEEIILRNQEIDEDIQNYIAFELKSNKNLQRWRGYHDHIQQALNHRAQGV</sequence>
<dbReference type="InterPro" id="IPR007111">
    <property type="entry name" value="NACHT_NTPase"/>
</dbReference>
<dbReference type="Proteomes" id="UP000234275">
    <property type="component" value="Unassembled WGS sequence"/>
</dbReference>
<organism evidence="3 4">
    <name type="scientific">Aspergillus steynii IBT 23096</name>
    <dbReference type="NCBI Taxonomy" id="1392250"/>
    <lineage>
        <taxon>Eukaryota</taxon>
        <taxon>Fungi</taxon>
        <taxon>Dikarya</taxon>
        <taxon>Ascomycota</taxon>
        <taxon>Pezizomycotina</taxon>
        <taxon>Eurotiomycetes</taxon>
        <taxon>Eurotiomycetidae</taxon>
        <taxon>Eurotiales</taxon>
        <taxon>Aspergillaceae</taxon>
        <taxon>Aspergillus</taxon>
        <taxon>Aspergillus subgen. Circumdati</taxon>
    </lineage>
</organism>
<keyword evidence="1" id="KW-0677">Repeat</keyword>
<name>A0A2I2FRF4_9EURO</name>
<dbReference type="PANTHER" id="PTHR10039">
    <property type="entry name" value="AMELOGENIN"/>
    <property type="match status" value="1"/>
</dbReference>
<dbReference type="GeneID" id="36563068"/>
<dbReference type="InterPro" id="IPR027417">
    <property type="entry name" value="P-loop_NTPase"/>
</dbReference>